<organism evidence="2 3">
    <name type="scientific">Romanomermis culicivorax</name>
    <name type="common">Nematode worm</name>
    <dbReference type="NCBI Taxonomy" id="13658"/>
    <lineage>
        <taxon>Eukaryota</taxon>
        <taxon>Metazoa</taxon>
        <taxon>Ecdysozoa</taxon>
        <taxon>Nematoda</taxon>
        <taxon>Enoplea</taxon>
        <taxon>Dorylaimia</taxon>
        <taxon>Mermithida</taxon>
        <taxon>Mermithoidea</taxon>
        <taxon>Mermithidae</taxon>
        <taxon>Romanomermis</taxon>
    </lineage>
</organism>
<evidence type="ECO:0000313" key="2">
    <source>
        <dbReference type="Proteomes" id="UP000887565"/>
    </source>
</evidence>
<feature type="region of interest" description="Disordered" evidence="1">
    <location>
        <begin position="62"/>
        <end position="82"/>
    </location>
</feature>
<protein>
    <submittedName>
        <fullName evidence="3">Uncharacterized protein</fullName>
    </submittedName>
</protein>
<name>A0A915KN54_ROMCU</name>
<dbReference type="WBParaSite" id="nRc.2.0.1.t39884-RA">
    <property type="protein sequence ID" value="nRc.2.0.1.t39884-RA"/>
    <property type="gene ID" value="nRc.2.0.1.g39884"/>
</dbReference>
<reference evidence="3" key="1">
    <citation type="submission" date="2022-11" db="UniProtKB">
        <authorList>
            <consortium name="WormBaseParasite"/>
        </authorList>
    </citation>
    <scope>IDENTIFICATION</scope>
</reference>
<evidence type="ECO:0000313" key="3">
    <source>
        <dbReference type="WBParaSite" id="nRc.2.0.1.t39884-RA"/>
    </source>
</evidence>
<evidence type="ECO:0000256" key="1">
    <source>
        <dbReference type="SAM" id="MobiDB-lite"/>
    </source>
</evidence>
<dbReference type="AlphaFoldDB" id="A0A915KN54"/>
<dbReference type="Proteomes" id="UP000887565">
    <property type="component" value="Unplaced"/>
</dbReference>
<proteinExistence type="predicted"/>
<keyword evidence="2" id="KW-1185">Reference proteome</keyword>
<accession>A0A915KN54</accession>
<sequence length="99" mass="10565">MEMDKRAEEKKGKEAMTLTKPAVPPKYQITLALIIAMTTTATTQPLVIGIQTSLGAAQQALAPRAPTTSQGMQMPPPGILKTSKTRTKVLPKGHGFPPK</sequence>